<proteinExistence type="predicted"/>
<evidence type="ECO:0000313" key="13">
    <source>
        <dbReference type="Proteomes" id="UP001176021"/>
    </source>
</evidence>
<evidence type="ECO:0000256" key="10">
    <source>
        <dbReference type="SAM" id="Phobius"/>
    </source>
</evidence>
<evidence type="ECO:0000256" key="2">
    <source>
        <dbReference type="ARBA" id="ARBA00022448"/>
    </source>
</evidence>
<feature type="domain" description="Cytochrome b/b6 C-terminal region profile" evidence="11">
    <location>
        <begin position="1"/>
        <end position="106"/>
    </location>
</feature>
<organism evidence="12 13">
    <name type="scientific">Desulfosporosinus nitroreducens</name>
    <dbReference type="NCBI Taxonomy" id="2018668"/>
    <lineage>
        <taxon>Bacteria</taxon>
        <taxon>Bacillati</taxon>
        <taxon>Bacillota</taxon>
        <taxon>Clostridia</taxon>
        <taxon>Eubacteriales</taxon>
        <taxon>Desulfitobacteriaceae</taxon>
        <taxon>Desulfosporosinus</taxon>
    </lineage>
</organism>
<evidence type="ECO:0000256" key="9">
    <source>
        <dbReference type="ARBA" id="ARBA00023136"/>
    </source>
</evidence>
<evidence type="ECO:0000256" key="8">
    <source>
        <dbReference type="ARBA" id="ARBA00023004"/>
    </source>
</evidence>
<dbReference type="PROSITE" id="PS51003">
    <property type="entry name" value="CYTB_CTER"/>
    <property type="match status" value="1"/>
</dbReference>
<feature type="transmembrane region" description="Helical" evidence="10">
    <location>
        <begin position="83"/>
        <end position="104"/>
    </location>
</feature>
<dbReference type="InterPro" id="IPR005798">
    <property type="entry name" value="Cyt_b/b6_C"/>
</dbReference>
<sequence length="106" mass="11878">MAFAVLGLVFILAGVWPKELGPPANTIMTPSRIVPEWYFLWLFGLLKIVPELLGLFLSGLLIMGVLLLPWLDRSNNNTLKGRRKILMLIILTVCFMIVLSVIGVKE</sequence>
<comment type="subcellular location">
    <subcellularLocation>
        <location evidence="1">Membrane</location>
        <topology evidence="1">Multi-pass membrane protein</topology>
    </subcellularLocation>
</comment>
<dbReference type="Gene3D" id="1.20.810.10">
    <property type="entry name" value="Cytochrome Bc1 Complex, Chain C"/>
    <property type="match status" value="1"/>
</dbReference>
<dbReference type="Pfam" id="PF00032">
    <property type="entry name" value="Cytochrom_B_C"/>
    <property type="match status" value="1"/>
</dbReference>
<dbReference type="InterPro" id="IPR036150">
    <property type="entry name" value="Cyt_b/b6_C_sf"/>
</dbReference>
<evidence type="ECO:0000256" key="5">
    <source>
        <dbReference type="ARBA" id="ARBA00022723"/>
    </source>
</evidence>
<keyword evidence="4 10" id="KW-0812">Transmembrane</keyword>
<keyword evidence="8" id="KW-0408">Iron</keyword>
<gene>
    <name evidence="12" type="ORF">M8H41_10770</name>
</gene>
<evidence type="ECO:0000256" key="4">
    <source>
        <dbReference type="ARBA" id="ARBA00022692"/>
    </source>
</evidence>
<keyword evidence="2" id="KW-0813">Transport</keyword>
<keyword evidence="6" id="KW-0249">Electron transport</keyword>
<keyword evidence="9 10" id="KW-0472">Membrane</keyword>
<evidence type="ECO:0000256" key="3">
    <source>
        <dbReference type="ARBA" id="ARBA00022617"/>
    </source>
</evidence>
<dbReference type="Proteomes" id="UP001176021">
    <property type="component" value="Unassembled WGS sequence"/>
</dbReference>
<evidence type="ECO:0000259" key="11">
    <source>
        <dbReference type="PROSITE" id="PS51003"/>
    </source>
</evidence>
<dbReference type="EMBL" id="JAMJEV010000008">
    <property type="protein sequence ID" value="MDO0823335.1"/>
    <property type="molecule type" value="Genomic_DNA"/>
</dbReference>
<evidence type="ECO:0000256" key="1">
    <source>
        <dbReference type="ARBA" id="ARBA00004141"/>
    </source>
</evidence>
<evidence type="ECO:0000256" key="7">
    <source>
        <dbReference type="ARBA" id="ARBA00022989"/>
    </source>
</evidence>
<dbReference type="SUPFAM" id="SSF81648">
    <property type="entry name" value="a domain/subunit of cytochrome bc1 complex (Ubiquinol-cytochrome c reductase)"/>
    <property type="match status" value="1"/>
</dbReference>
<evidence type="ECO:0000313" key="12">
    <source>
        <dbReference type="EMBL" id="MDO0823335.1"/>
    </source>
</evidence>
<protein>
    <submittedName>
        <fullName evidence="12">Cytochrome b subunit of the bc complex</fullName>
    </submittedName>
</protein>
<keyword evidence="7 10" id="KW-1133">Transmembrane helix</keyword>
<accession>A0ABT8QRQ3</accession>
<reference evidence="12" key="1">
    <citation type="submission" date="2022-05" db="EMBL/GenBank/DDBJ databases">
        <title>Expanded diversity of anoxic marine methylotrophy in a Black Sea sulfate reducing microorganism.</title>
        <authorList>
            <person name="Fischer P.Q."/>
            <person name="Stams A.J.M."/>
            <person name="Villanueva L."/>
            <person name="Sousa D.Z."/>
        </authorList>
    </citation>
    <scope>NUCLEOTIDE SEQUENCE</scope>
    <source>
        <strain evidence="12">P130</strain>
    </source>
</reference>
<name>A0ABT8QRQ3_9FIRM</name>
<feature type="transmembrane region" description="Helical" evidence="10">
    <location>
        <begin position="41"/>
        <end position="71"/>
    </location>
</feature>
<keyword evidence="5" id="KW-0479">Metal-binding</keyword>
<comment type="caution">
    <text evidence="12">The sequence shown here is derived from an EMBL/GenBank/DDBJ whole genome shotgun (WGS) entry which is preliminary data.</text>
</comment>
<dbReference type="InterPro" id="IPR027387">
    <property type="entry name" value="Cytb/b6-like_sf"/>
</dbReference>
<evidence type="ECO:0000256" key="6">
    <source>
        <dbReference type="ARBA" id="ARBA00022982"/>
    </source>
</evidence>
<keyword evidence="3" id="KW-0349">Heme</keyword>
<keyword evidence="13" id="KW-1185">Reference proteome</keyword>